<comment type="subcellular location">
    <subcellularLocation>
        <location evidence="1">Cell membrane</location>
        <topology evidence="1">Multi-pass membrane protein</topology>
    </subcellularLocation>
</comment>
<comment type="caution">
    <text evidence="7">The sequence shown here is derived from an EMBL/GenBank/DDBJ whole genome shotgun (WGS) entry which is preliminary data.</text>
</comment>
<evidence type="ECO:0000256" key="3">
    <source>
        <dbReference type="ARBA" id="ARBA00022692"/>
    </source>
</evidence>
<feature type="transmembrane region" description="Helical" evidence="6">
    <location>
        <begin position="30"/>
        <end position="46"/>
    </location>
</feature>
<dbReference type="PANTHER" id="PTHR33931">
    <property type="entry name" value="HOLIN-LIKE PROTEIN CIDA-RELATED"/>
    <property type="match status" value="1"/>
</dbReference>
<dbReference type="RefSeq" id="WP_227017337.1">
    <property type="nucleotide sequence ID" value="NZ_JAGSND010000002.1"/>
</dbReference>
<evidence type="ECO:0000313" key="7">
    <source>
        <dbReference type="EMBL" id="MBR0597210.1"/>
    </source>
</evidence>
<sequence length="130" mass="14405">MAIKEFFIILAALFIGYVLSSTFNIPIPSNVLGFMILFAALCFKIVKPKQIEKISDFIIKYLAVFFVVPSVGLMLYLDLLKSQFLHIVVPLMVSILLGYFTAAKVTEVCIRIGEKKMLGKGRASGGGEHE</sequence>
<keyword evidence="5 6" id="KW-0472">Membrane</keyword>
<evidence type="ECO:0000256" key="6">
    <source>
        <dbReference type="SAM" id="Phobius"/>
    </source>
</evidence>
<dbReference type="Proteomes" id="UP000675664">
    <property type="component" value="Unassembled WGS sequence"/>
</dbReference>
<dbReference type="EMBL" id="JAGSND010000002">
    <property type="protein sequence ID" value="MBR0597210.1"/>
    <property type="molecule type" value="Genomic_DNA"/>
</dbReference>
<gene>
    <name evidence="7" type="ORF">KCX82_04955</name>
</gene>
<dbReference type="Pfam" id="PF03788">
    <property type="entry name" value="LrgA"/>
    <property type="match status" value="1"/>
</dbReference>
<evidence type="ECO:0000256" key="1">
    <source>
        <dbReference type="ARBA" id="ARBA00004651"/>
    </source>
</evidence>
<reference evidence="7" key="2">
    <citation type="submission" date="2021-04" db="EMBL/GenBank/DDBJ databases">
        <authorList>
            <person name="Liu J."/>
        </authorList>
    </citation>
    <scope>NUCLEOTIDE SEQUENCE</scope>
    <source>
        <strain evidence="7">BAD-6</strain>
    </source>
</reference>
<keyword evidence="8" id="KW-1185">Reference proteome</keyword>
<feature type="transmembrane region" description="Helical" evidence="6">
    <location>
        <begin position="83"/>
        <end position="102"/>
    </location>
</feature>
<accession>A0A8J7W0Z4</accession>
<dbReference type="AlphaFoldDB" id="A0A8J7W0Z4"/>
<dbReference type="GO" id="GO:0005886">
    <property type="term" value="C:plasma membrane"/>
    <property type="evidence" value="ECO:0007669"/>
    <property type="project" value="UniProtKB-SubCell"/>
</dbReference>
<evidence type="ECO:0000256" key="2">
    <source>
        <dbReference type="ARBA" id="ARBA00022475"/>
    </source>
</evidence>
<evidence type="ECO:0000313" key="8">
    <source>
        <dbReference type="Proteomes" id="UP000675664"/>
    </source>
</evidence>
<evidence type="ECO:0000256" key="4">
    <source>
        <dbReference type="ARBA" id="ARBA00022989"/>
    </source>
</evidence>
<reference evidence="7" key="1">
    <citation type="submission" date="2021-04" db="EMBL/GenBank/DDBJ databases">
        <title>Sinoanaerobacter chloroacetimidivorans sp. nov., an obligate anaerobic bacterium isolated from anaerobic sludge.</title>
        <authorList>
            <person name="Bao Y."/>
        </authorList>
    </citation>
    <scope>NUCLEOTIDE SEQUENCE</scope>
    <source>
        <strain evidence="7">BAD-6</strain>
    </source>
</reference>
<name>A0A8J7W0Z4_9FIRM</name>
<evidence type="ECO:0000256" key="5">
    <source>
        <dbReference type="ARBA" id="ARBA00023136"/>
    </source>
</evidence>
<dbReference type="InterPro" id="IPR005538">
    <property type="entry name" value="LrgA/CidA"/>
</dbReference>
<keyword evidence="4 6" id="KW-1133">Transmembrane helix</keyword>
<proteinExistence type="predicted"/>
<organism evidence="7 8">
    <name type="scientific">Sinanaerobacter chloroacetimidivorans</name>
    <dbReference type="NCBI Taxonomy" id="2818044"/>
    <lineage>
        <taxon>Bacteria</taxon>
        <taxon>Bacillati</taxon>
        <taxon>Bacillota</taxon>
        <taxon>Clostridia</taxon>
        <taxon>Peptostreptococcales</taxon>
        <taxon>Anaerovoracaceae</taxon>
        <taxon>Sinanaerobacter</taxon>
    </lineage>
</organism>
<protein>
    <submittedName>
        <fullName evidence="7">CidA/LrgA family protein</fullName>
    </submittedName>
</protein>
<keyword evidence="2" id="KW-1003">Cell membrane</keyword>
<keyword evidence="3 6" id="KW-0812">Transmembrane</keyword>
<feature type="transmembrane region" description="Helical" evidence="6">
    <location>
        <begin position="58"/>
        <end position="77"/>
    </location>
</feature>
<dbReference type="PANTHER" id="PTHR33931:SF2">
    <property type="entry name" value="HOLIN-LIKE PROTEIN CIDA"/>
    <property type="match status" value="1"/>
</dbReference>